<keyword evidence="1" id="KW-0238">DNA-binding</keyword>
<protein>
    <submittedName>
        <fullName evidence="1">DNA-binding transcriptional regulator, FrmR family</fullName>
    </submittedName>
</protein>
<dbReference type="PANTHER" id="PTHR33677">
    <property type="entry name" value="TRANSCRIPTIONAL REPRESSOR FRMR-RELATED"/>
    <property type="match status" value="1"/>
</dbReference>
<dbReference type="PANTHER" id="PTHR33677:SF3">
    <property type="entry name" value="COPPER-SENSING TRANSCRIPTIONAL REPRESSOR RICR"/>
    <property type="match status" value="1"/>
</dbReference>
<evidence type="ECO:0000313" key="2">
    <source>
        <dbReference type="Proteomes" id="UP000184389"/>
    </source>
</evidence>
<sequence length="90" mass="10168">MNKEVDDKVAIMNRLKRIEGQVKGIQKMVEEGKCCNDILIQIAAARAALNKVGGIILEDYMKDCIKISLIEETDEKVLDELVDTIIKYTK</sequence>
<dbReference type="Gene3D" id="1.20.58.1000">
    <property type="entry name" value="Metal-sensitive repressor, helix protomer"/>
    <property type="match status" value="1"/>
</dbReference>
<dbReference type="GO" id="GO:0046872">
    <property type="term" value="F:metal ion binding"/>
    <property type="evidence" value="ECO:0007669"/>
    <property type="project" value="InterPro"/>
</dbReference>
<dbReference type="Proteomes" id="UP000184389">
    <property type="component" value="Unassembled WGS sequence"/>
</dbReference>
<dbReference type="AlphaFoldDB" id="A0A1M5XUX4"/>
<name>A0A1M5XUX4_9FIRM</name>
<dbReference type="InterPro" id="IPR003735">
    <property type="entry name" value="Metal_Tscrpt_repr"/>
</dbReference>
<reference evidence="1 2" key="1">
    <citation type="submission" date="2016-11" db="EMBL/GenBank/DDBJ databases">
        <authorList>
            <person name="Jaros S."/>
            <person name="Januszkiewicz K."/>
            <person name="Wedrychowicz H."/>
        </authorList>
    </citation>
    <scope>NUCLEOTIDE SEQUENCE [LARGE SCALE GENOMIC DNA]</scope>
    <source>
        <strain evidence="1 2">DSM 13106</strain>
    </source>
</reference>
<keyword evidence="2" id="KW-1185">Reference proteome</keyword>
<dbReference type="RefSeq" id="WP_072744501.1">
    <property type="nucleotide sequence ID" value="NZ_FQXR01000008.1"/>
</dbReference>
<dbReference type="CDD" id="cd10148">
    <property type="entry name" value="CsoR-like_DUF156"/>
    <property type="match status" value="1"/>
</dbReference>
<organism evidence="1 2">
    <name type="scientific">Sporanaerobacter acetigenes DSM 13106</name>
    <dbReference type="NCBI Taxonomy" id="1123281"/>
    <lineage>
        <taxon>Bacteria</taxon>
        <taxon>Bacillati</taxon>
        <taxon>Bacillota</taxon>
        <taxon>Tissierellia</taxon>
        <taxon>Tissierellales</taxon>
        <taxon>Sporanaerobacteraceae</taxon>
        <taxon>Sporanaerobacter</taxon>
    </lineage>
</organism>
<dbReference type="GO" id="GO:0003677">
    <property type="term" value="F:DNA binding"/>
    <property type="evidence" value="ECO:0007669"/>
    <property type="project" value="UniProtKB-KW"/>
</dbReference>
<accession>A0A1M5XUX4</accession>
<proteinExistence type="predicted"/>
<dbReference type="InterPro" id="IPR038390">
    <property type="entry name" value="Metal_Tscrpt_repr_sf"/>
</dbReference>
<dbReference type="Pfam" id="PF02583">
    <property type="entry name" value="Trns_repr_metal"/>
    <property type="match status" value="1"/>
</dbReference>
<dbReference type="GO" id="GO:0045892">
    <property type="term" value="P:negative regulation of DNA-templated transcription"/>
    <property type="evidence" value="ECO:0007669"/>
    <property type="project" value="UniProtKB-ARBA"/>
</dbReference>
<dbReference type="EMBL" id="FQXR01000008">
    <property type="protein sequence ID" value="SHI03621.1"/>
    <property type="molecule type" value="Genomic_DNA"/>
</dbReference>
<gene>
    <name evidence="1" type="ORF">SAMN02745180_01838</name>
</gene>
<dbReference type="STRING" id="1123281.SAMN02745180_01838"/>
<evidence type="ECO:0000313" key="1">
    <source>
        <dbReference type="EMBL" id="SHI03621.1"/>
    </source>
</evidence>